<proteinExistence type="predicted"/>
<evidence type="ECO:0000256" key="1">
    <source>
        <dbReference type="SAM" id="SignalP"/>
    </source>
</evidence>
<evidence type="ECO:0000313" key="3">
    <source>
        <dbReference type="Proteomes" id="UP000290288"/>
    </source>
</evidence>
<feature type="signal peptide" evidence="1">
    <location>
        <begin position="1"/>
        <end position="21"/>
    </location>
</feature>
<organism evidence="2 3">
    <name type="scientific">Candolleomyces aberdarensis</name>
    <dbReference type="NCBI Taxonomy" id="2316362"/>
    <lineage>
        <taxon>Eukaryota</taxon>
        <taxon>Fungi</taxon>
        <taxon>Dikarya</taxon>
        <taxon>Basidiomycota</taxon>
        <taxon>Agaricomycotina</taxon>
        <taxon>Agaricomycetes</taxon>
        <taxon>Agaricomycetidae</taxon>
        <taxon>Agaricales</taxon>
        <taxon>Agaricineae</taxon>
        <taxon>Psathyrellaceae</taxon>
        <taxon>Candolleomyces</taxon>
    </lineage>
</organism>
<sequence length="392" mass="43782">MLSSFTLLEVSIAILYGCTSGLTVVLCQTIEAAENGSLPAFARLFTVKWETAKRRFAMSTFSMLVRRFENVLNIDPSLFRFATETSVSVALASKIMCNTPEDCWKETLMVNPYPVLRTLASISIIGQPFWTRHCPLGEELSKSPFFEIMFATIEQTKSCLIPLETKPAVIDAFIASIVSPPRPKGNKKLCNLLSQRLILPTLREMVFKTHLNATERPVRRSWDLFRYVSNTLLDHRSVSIIAAGTRALTPSKLGKPIKESLKIWLAFLDEVEIFGRGSEILEAGPAVRVCDNMKIEDKVNPCIWMVDISSTSPNTKLGISTFALTQELRQFVIGVFDVHAIGGTVKHELKCGTGVSKLDIPIDFNMSASNLEWTGYTPGRRHPELFKECPVM</sequence>
<dbReference type="EMBL" id="SDEE01000457">
    <property type="protein sequence ID" value="RXW16258.1"/>
    <property type="molecule type" value="Genomic_DNA"/>
</dbReference>
<protein>
    <submittedName>
        <fullName evidence="2">Uncharacterized protein</fullName>
    </submittedName>
</protein>
<gene>
    <name evidence="2" type="ORF">EST38_g9597</name>
</gene>
<dbReference type="Proteomes" id="UP000290288">
    <property type="component" value="Unassembled WGS sequence"/>
</dbReference>
<keyword evidence="3" id="KW-1185">Reference proteome</keyword>
<keyword evidence="1" id="KW-0732">Signal</keyword>
<dbReference type="AlphaFoldDB" id="A0A4V1Q2U0"/>
<reference evidence="2 3" key="1">
    <citation type="submission" date="2019-01" db="EMBL/GenBank/DDBJ databases">
        <title>Draft genome sequence of Psathyrella aberdarensis IHI B618.</title>
        <authorList>
            <person name="Buettner E."/>
            <person name="Kellner H."/>
        </authorList>
    </citation>
    <scope>NUCLEOTIDE SEQUENCE [LARGE SCALE GENOMIC DNA]</scope>
    <source>
        <strain evidence="2 3">IHI B618</strain>
    </source>
</reference>
<comment type="caution">
    <text evidence="2">The sequence shown here is derived from an EMBL/GenBank/DDBJ whole genome shotgun (WGS) entry which is preliminary data.</text>
</comment>
<evidence type="ECO:0000313" key="2">
    <source>
        <dbReference type="EMBL" id="RXW16258.1"/>
    </source>
</evidence>
<name>A0A4V1Q2U0_9AGAR</name>
<feature type="chain" id="PRO_5020875215" evidence="1">
    <location>
        <begin position="22"/>
        <end position="392"/>
    </location>
</feature>
<accession>A0A4V1Q2U0</accession>